<dbReference type="SUPFAM" id="SSF52172">
    <property type="entry name" value="CheY-like"/>
    <property type="match status" value="1"/>
</dbReference>
<dbReference type="InterPro" id="IPR001789">
    <property type="entry name" value="Sig_transdc_resp-reg_receiver"/>
</dbReference>
<accession>X1RR93</accession>
<sequence length="81" mass="9140">MTFSANILVIDDDESMRIGCIQTLTEEGYRVQAAENGHKGLEMTNKESFDVILLDLKMPGISGKVSRWIFSLLSILKEMFL</sequence>
<evidence type="ECO:0000259" key="2">
    <source>
        <dbReference type="PROSITE" id="PS50110"/>
    </source>
</evidence>
<name>X1RR93_9ZZZZ</name>
<dbReference type="PROSITE" id="PS50110">
    <property type="entry name" value="RESPONSE_REGULATORY"/>
    <property type="match status" value="1"/>
</dbReference>
<dbReference type="GO" id="GO:0000160">
    <property type="term" value="P:phosphorelay signal transduction system"/>
    <property type="evidence" value="ECO:0007669"/>
    <property type="project" value="InterPro"/>
</dbReference>
<keyword evidence="1" id="KW-0597">Phosphoprotein</keyword>
<protein>
    <recommendedName>
        <fullName evidence="2">Response regulatory domain-containing protein</fullName>
    </recommendedName>
</protein>
<evidence type="ECO:0000313" key="3">
    <source>
        <dbReference type="EMBL" id="GAI83183.1"/>
    </source>
</evidence>
<gene>
    <name evidence="3" type="ORF">S12H4_17101</name>
</gene>
<dbReference type="InterPro" id="IPR050595">
    <property type="entry name" value="Bact_response_regulator"/>
</dbReference>
<dbReference type="AlphaFoldDB" id="X1RR93"/>
<dbReference type="PANTHER" id="PTHR44591">
    <property type="entry name" value="STRESS RESPONSE REGULATOR PROTEIN 1"/>
    <property type="match status" value="1"/>
</dbReference>
<dbReference type="Gene3D" id="3.40.50.2300">
    <property type="match status" value="1"/>
</dbReference>
<comment type="caution">
    <text evidence="3">The sequence shown here is derived from an EMBL/GenBank/DDBJ whole genome shotgun (WGS) entry which is preliminary data.</text>
</comment>
<feature type="domain" description="Response regulatory" evidence="2">
    <location>
        <begin position="6"/>
        <end position="81"/>
    </location>
</feature>
<reference evidence="3" key="1">
    <citation type="journal article" date="2014" name="Front. Microbiol.">
        <title>High frequency of phylogenetically diverse reductive dehalogenase-homologous genes in deep subseafloor sedimentary metagenomes.</title>
        <authorList>
            <person name="Kawai M."/>
            <person name="Futagami T."/>
            <person name="Toyoda A."/>
            <person name="Takaki Y."/>
            <person name="Nishi S."/>
            <person name="Hori S."/>
            <person name="Arai W."/>
            <person name="Tsubouchi T."/>
            <person name="Morono Y."/>
            <person name="Uchiyama I."/>
            <person name="Ito T."/>
            <person name="Fujiyama A."/>
            <person name="Inagaki F."/>
            <person name="Takami H."/>
        </authorList>
    </citation>
    <scope>NUCLEOTIDE SEQUENCE</scope>
    <source>
        <strain evidence="3">Expedition CK06-06</strain>
    </source>
</reference>
<dbReference type="PANTHER" id="PTHR44591:SF3">
    <property type="entry name" value="RESPONSE REGULATORY DOMAIN-CONTAINING PROTEIN"/>
    <property type="match status" value="1"/>
</dbReference>
<dbReference type="InterPro" id="IPR011006">
    <property type="entry name" value="CheY-like_superfamily"/>
</dbReference>
<proteinExistence type="predicted"/>
<organism evidence="3">
    <name type="scientific">marine sediment metagenome</name>
    <dbReference type="NCBI Taxonomy" id="412755"/>
    <lineage>
        <taxon>unclassified sequences</taxon>
        <taxon>metagenomes</taxon>
        <taxon>ecological metagenomes</taxon>
    </lineage>
</organism>
<dbReference type="EMBL" id="BARW01008324">
    <property type="protein sequence ID" value="GAI83183.1"/>
    <property type="molecule type" value="Genomic_DNA"/>
</dbReference>
<dbReference type="Pfam" id="PF00072">
    <property type="entry name" value="Response_reg"/>
    <property type="match status" value="1"/>
</dbReference>
<evidence type="ECO:0000256" key="1">
    <source>
        <dbReference type="ARBA" id="ARBA00022553"/>
    </source>
</evidence>